<comment type="caution">
    <text evidence="1">The sequence shown here is derived from an EMBL/GenBank/DDBJ whole genome shotgun (WGS) entry which is preliminary data.</text>
</comment>
<gene>
    <name evidence="1" type="ORF">V1517DRAFT_320282</name>
</gene>
<evidence type="ECO:0000313" key="2">
    <source>
        <dbReference type="Proteomes" id="UP001489719"/>
    </source>
</evidence>
<organism evidence="1 2">
    <name type="scientific">Lipomyces orientalis</name>
    <dbReference type="NCBI Taxonomy" id="1233043"/>
    <lineage>
        <taxon>Eukaryota</taxon>
        <taxon>Fungi</taxon>
        <taxon>Dikarya</taxon>
        <taxon>Ascomycota</taxon>
        <taxon>Saccharomycotina</taxon>
        <taxon>Lipomycetes</taxon>
        <taxon>Lipomycetales</taxon>
        <taxon>Lipomycetaceae</taxon>
        <taxon>Lipomyces</taxon>
    </lineage>
</organism>
<keyword evidence="2" id="KW-1185">Reference proteome</keyword>
<sequence length="634" mass="72991">MARAKKSKYNRPTANRLDDMEGDEVDAFHEQREKILLNPSSDLRFHDAEASDEEVLAIREADDSENELNEDEDEDVEYADEEEDRVEEHEPPKPSNKNKVSSGRFINVDANIEDVDEDEDWRNLRRQYTEDDELSGWGKSARAYYDADEIEDEEDAKEEEETAIKIQQKNLAEMSMSDFLDDFEDEIKDGQAPEDAEFMKSIKEAIPEQDISKLSQADKLKLLRSQKPEVFPLAKEYSELVTIHDTLRNSQETSGKLSLKFVALSSYLACICAYFTVYCDTDFDEDDLRDSRIMNHLLVLRRYWRTLSQLPDLDNVEYASNASDDLVHSDEVHEKSDESISELEDEEDSSFGKLQNRVQESTLASRSAKRKRPEKTVSLPSDLLDLDLDGLTRLPLSKKKKLNASKTFTENDFADATALDDADLADKKIKRKSLRFYTSKIDQKAQMRKDRLSGDMDLPYQERDKERQKRLNQLAEQRGQSKAVKGDEDYLDDASDDYDHNDLTIGISKQARNDGSEDDYYDMVKSSRDQKRAMKEELLGAAKKAARDGKLKEFEETIGGDGKRAINYQILKNKGLTPKRNKDNRNPRVKKRKKYEKAKKKLASMKHVYKAPEGPYSGEKTGIKKNISRSIKFK</sequence>
<protein>
    <submittedName>
        <fullName evidence="1">Sas10 C-terminal domain-containing protein</fullName>
    </submittedName>
</protein>
<proteinExistence type="predicted"/>
<reference evidence="2" key="1">
    <citation type="journal article" date="2024" name="Front. Bioeng. Biotechnol.">
        <title>Genome-scale model development and genomic sequencing of the oleaginous clade Lipomyces.</title>
        <authorList>
            <person name="Czajka J.J."/>
            <person name="Han Y."/>
            <person name="Kim J."/>
            <person name="Mondo S.J."/>
            <person name="Hofstad B.A."/>
            <person name="Robles A."/>
            <person name="Haridas S."/>
            <person name="Riley R."/>
            <person name="LaButti K."/>
            <person name="Pangilinan J."/>
            <person name="Andreopoulos W."/>
            <person name="Lipzen A."/>
            <person name="Yan J."/>
            <person name="Wang M."/>
            <person name="Ng V."/>
            <person name="Grigoriev I.V."/>
            <person name="Spatafora J.W."/>
            <person name="Magnuson J.K."/>
            <person name="Baker S.E."/>
            <person name="Pomraning K.R."/>
        </authorList>
    </citation>
    <scope>NUCLEOTIDE SEQUENCE [LARGE SCALE GENOMIC DNA]</scope>
    <source>
        <strain evidence="2">CBS 10300</strain>
    </source>
</reference>
<dbReference type="Proteomes" id="UP001489719">
    <property type="component" value="Unassembled WGS sequence"/>
</dbReference>
<dbReference type="EMBL" id="MU970061">
    <property type="protein sequence ID" value="KAK9323443.1"/>
    <property type="molecule type" value="Genomic_DNA"/>
</dbReference>
<evidence type="ECO:0000313" key="1">
    <source>
        <dbReference type="EMBL" id="KAK9323443.1"/>
    </source>
</evidence>
<accession>A0ACC3TQH8</accession>
<name>A0ACC3TQH8_9ASCO</name>